<dbReference type="InterPro" id="IPR051156">
    <property type="entry name" value="Mito/Outer_Membr_Metalloprot"/>
</dbReference>
<dbReference type="PANTHER" id="PTHR22726">
    <property type="entry name" value="METALLOENDOPEPTIDASE OMA1"/>
    <property type="match status" value="1"/>
</dbReference>
<accession>A0A7Y3RJ95</accession>
<dbReference type="InterPro" id="IPR001915">
    <property type="entry name" value="Peptidase_M48"/>
</dbReference>
<dbReference type="PROSITE" id="PS51257">
    <property type="entry name" value="PROKAR_LIPOPROTEIN"/>
    <property type="match status" value="1"/>
</dbReference>
<keyword evidence="5 6" id="KW-0482">Metalloprotease</keyword>
<dbReference type="RefSeq" id="WP_173196292.1">
    <property type="nucleotide sequence ID" value="NZ_JABFCX010000002.1"/>
</dbReference>
<organism evidence="9 10">
    <name type="scientific">Parvularcula mediterranea</name>
    <dbReference type="NCBI Taxonomy" id="2732508"/>
    <lineage>
        <taxon>Bacteria</taxon>
        <taxon>Pseudomonadati</taxon>
        <taxon>Pseudomonadota</taxon>
        <taxon>Alphaproteobacteria</taxon>
        <taxon>Parvularculales</taxon>
        <taxon>Parvularculaceae</taxon>
        <taxon>Parvularcula</taxon>
    </lineage>
</organism>
<dbReference type="Gene3D" id="3.30.2010.10">
    <property type="entry name" value="Metalloproteases ('zincins'), catalytic domain"/>
    <property type="match status" value="1"/>
</dbReference>
<evidence type="ECO:0000256" key="5">
    <source>
        <dbReference type="ARBA" id="ARBA00023049"/>
    </source>
</evidence>
<evidence type="ECO:0000256" key="6">
    <source>
        <dbReference type="RuleBase" id="RU003983"/>
    </source>
</evidence>
<dbReference type="AlphaFoldDB" id="A0A7Y3RJ95"/>
<evidence type="ECO:0000256" key="1">
    <source>
        <dbReference type="ARBA" id="ARBA00022670"/>
    </source>
</evidence>
<name>A0A7Y3RJ95_9PROT</name>
<keyword evidence="10" id="KW-1185">Reference proteome</keyword>
<dbReference type="GO" id="GO:0004222">
    <property type="term" value="F:metalloendopeptidase activity"/>
    <property type="evidence" value="ECO:0007669"/>
    <property type="project" value="InterPro"/>
</dbReference>
<comment type="cofactor">
    <cofactor evidence="6">
        <name>Zn(2+)</name>
        <dbReference type="ChEBI" id="CHEBI:29105"/>
    </cofactor>
    <text evidence="6">Binds 1 zinc ion per subunit.</text>
</comment>
<dbReference type="PANTHER" id="PTHR22726:SF1">
    <property type="entry name" value="METALLOENDOPEPTIDASE OMA1, MITOCHONDRIAL"/>
    <property type="match status" value="1"/>
</dbReference>
<keyword evidence="3 6" id="KW-0378">Hydrolase</keyword>
<keyword evidence="4 6" id="KW-0862">Zinc</keyword>
<comment type="similarity">
    <text evidence="6">Belongs to the peptidase M48 family.</text>
</comment>
<feature type="signal peptide" evidence="7">
    <location>
        <begin position="1"/>
        <end position="21"/>
    </location>
</feature>
<dbReference type="Gene3D" id="2.30.42.10">
    <property type="match status" value="1"/>
</dbReference>
<feature type="domain" description="Peptidase M48" evidence="8">
    <location>
        <begin position="189"/>
        <end position="353"/>
    </location>
</feature>
<proteinExistence type="inferred from homology"/>
<evidence type="ECO:0000256" key="3">
    <source>
        <dbReference type="ARBA" id="ARBA00022801"/>
    </source>
</evidence>
<dbReference type="InterPro" id="IPR036034">
    <property type="entry name" value="PDZ_sf"/>
</dbReference>
<keyword evidence="7" id="KW-0732">Signal</keyword>
<keyword evidence="1 6" id="KW-0645">Protease</keyword>
<dbReference type="SUPFAM" id="SSF50156">
    <property type="entry name" value="PDZ domain-like"/>
    <property type="match status" value="1"/>
</dbReference>
<reference evidence="9 10" key="1">
    <citation type="submission" date="2020-05" db="EMBL/GenBank/DDBJ databases">
        <title>Parvularcula mediterraneae sp. nov., isolated from polypropylene straw from shallow seawater of the seashore of Laganas in Zakynthos island, Greece.</title>
        <authorList>
            <person name="Szabo I."/>
            <person name="Al-Omari J."/>
            <person name="Rado J."/>
            <person name="Szerdahelyi G.S."/>
        </authorList>
    </citation>
    <scope>NUCLEOTIDE SEQUENCE [LARGE SCALE GENOMIC DNA]</scope>
    <source>
        <strain evidence="9 10">ZS-1/3</strain>
    </source>
</reference>
<dbReference type="Proteomes" id="UP000536835">
    <property type="component" value="Unassembled WGS sequence"/>
</dbReference>
<keyword evidence="2" id="KW-0479">Metal-binding</keyword>
<dbReference type="GO" id="GO:0046872">
    <property type="term" value="F:metal ion binding"/>
    <property type="evidence" value="ECO:0007669"/>
    <property type="project" value="UniProtKB-KW"/>
</dbReference>
<evidence type="ECO:0000313" key="9">
    <source>
        <dbReference type="EMBL" id="NNU15094.1"/>
    </source>
</evidence>
<comment type="caution">
    <text evidence="9">The sequence shown here is derived from an EMBL/GenBank/DDBJ whole genome shotgun (WGS) entry which is preliminary data.</text>
</comment>
<evidence type="ECO:0000259" key="8">
    <source>
        <dbReference type="Pfam" id="PF01435"/>
    </source>
</evidence>
<dbReference type="EMBL" id="JABFCX010000002">
    <property type="protein sequence ID" value="NNU15094.1"/>
    <property type="molecule type" value="Genomic_DNA"/>
</dbReference>
<gene>
    <name evidence="9" type="ORF">HK107_01990</name>
</gene>
<dbReference type="GO" id="GO:0051603">
    <property type="term" value="P:proteolysis involved in protein catabolic process"/>
    <property type="evidence" value="ECO:0007669"/>
    <property type="project" value="TreeGrafter"/>
</dbReference>
<dbReference type="GO" id="GO:0016020">
    <property type="term" value="C:membrane"/>
    <property type="evidence" value="ECO:0007669"/>
    <property type="project" value="TreeGrafter"/>
</dbReference>
<feature type="chain" id="PRO_5031542541" evidence="7">
    <location>
        <begin position="22"/>
        <end position="381"/>
    </location>
</feature>
<evidence type="ECO:0000256" key="7">
    <source>
        <dbReference type="SAM" id="SignalP"/>
    </source>
</evidence>
<sequence length="381" mass="40732">MARSLLLPALLLLAACATPRADLPQLGRAEVDERRRAIQNEALADALAREERVLRLAWPVLLENEPLCPRVTNRMGLRLGDKDTVHGLAKGLKRDHLEELGWGDDVRVLSVAPGSPAAGAGIMPGDVLTKVGDSEFASGDGAGRLLAAYLRPQKEGDDADEDKPTSLTFERDGEAFTVSPEPVSTCDVRVVSSPSGSINATASFGTLTMYAGLLRAVEDDEVIAFIIAHELAHWAGKHPRKVVRNSFVTGAAFWGPPLYLAAQGLDLLTEPVAKAMGAEVPPFTTLTSRAAAGAVKSADFEREADYAGLYMHVRAGGETGGLADVFQLFSNISPRNSWLLVSHPTTPERQLRLNAAAQEIAAKQAAGEPLIPDGWEVRQPQ</sequence>
<protein>
    <submittedName>
        <fullName evidence="9">M48 family metalloprotease</fullName>
    </submittedName>
</protein>
<evidence type="ECO:0000313" key="10">
    <source>
        <dbReference type="Proteomes" id="UP000536835"/>
    </source>
</evidence>
<dbReference type="Pfam" id="PF01435">
    <property type="entry name" value="Peptidase_M48"/>
    <property type="match status" value="1"/>
</dbReference>
<evidence type="ECO:0000256" key="2">
    <source>
        <dbReference type="ARBA" id="ARBA00022723"/>
    </source>
</evidence>
<evidence type="ECO:0000256" key="4">
    <source>
        <dbReference type="ARBA" id="ARBA00022833"/>
    </source>
</evidence>